<dbReference type="Proteomes" id="UP000321567">
    <property type="component" value="Unassembled WGS sequence"/>
</dbReference>
<comment type="caution">
    <text evidence="1">The sequence shown here is derived from an EMBL/GenBank/DDBJ whole genome shotgun (WGS) entry which is preliminary data.</text>
</comment>
<reference evidence="1 2" key="1">
    <citation type="submission" date="2019-07" db="EMBL/GenBank/DDBJ databases">
        <title>Whole genome shotgun sequence of Rhodospirillum oryzae NBRC 107573.</title>
        <authorList>
            <person name="Hosoyama A."/>
            <person name="Uohara A."/>
            <person name="Ohji S."/>
            <person name="Ichikawa N."/>
        </authorList>
    </citation>
    <scope>NUCLEOTIDE SEQUENCE [LARGE SCALE GENOMIC DNA]</scope>
    <source>
        <strain evidence="1 2">NBRC 107573</strain>
    </source>
</reference>
<dbReference type="AlphaFoldDB" id="A0A512HBP6"/>
<accession>A0A512HBP6</accession>
<keyword evidence="2" id="KW-1185">Reference proteome</keyword>
<evidence type="ECO:0000313" key="1">
    <source>
        <dbReference type="EMBL" id="GEO82876.1"/>
    </source>
</evidence>
<dbReference type="InterPro" id="IPR027266">
    <property type="entry name" value="TrmE/GcvT-like"/>
</dbReference>
<dbReference type="EMBL" id="BJZO01000124">
    <property type="protein sequence ID" value="GEO82876.1"/>
    <property type="molecule type" value="Genomic_DNA"/>
</dbReference>
<organism evidence="1 2">
    <name type="scientific">Pararhodospirillum oryzae</name>
    <dbReference type="NCBI Taxonomy" id="478448"/>
    <lineage>
        <taxon>Bacteria</taxon>
        <taxon>Pseudomonadati</taxon>
        <taxon>Pseudomonadota</taxon>
        <taxon>Alphaproteobacteria</taxon>
        <taxon>Rhodospirillales</taxon>
        <taxon>Rhodospirillaceae</taxon>
        <taxon>Pararhodospirillum</taxon>
    </lineage>
</organism>
<dbReference type="SUPFAM" id="SSF103025">
    <property type="entry name" value="Folate-binding domain"/>
    <property type="match status" value="1"/>
</dbReference>
<dbReference type="RefSeq" id="WP_147164905.1">
    <property type="nucleotide sequence ID" value="NZ_BJZO01000124.1"/>
</dbReference>
<dbReference type="OrthoDB" id="9179874at2"/>
<evidence type="ECO:0000313" key="2">
    <source>
        <dbReference type="Proteomes" id="UP000321567"/>
    </source>
</evidence>
<dbReference type="Gene3D" id="3.30.1360.120">
    <property type="entry name" value="Probable tRNA modification gtpase trme, domain 1"/>
    <property type="match status" value="1"/>
</dbReference>
<protein>
    <submittedName>
        <fullName evidence="1">Sarcosine oxidase</fullName>
    </submittedName>
</protein>
<proteinExistence type="predicted"/>
<name>A0A512HBP6_9PROT</name>
<gene>
    <name evidence="1" type="ORF">ROR02_30070</name>
</gene>
<sequence length="219" mass="22611">MRASFVSAPLAALGATPTPVGEALAFLRVPGENAAAPVVLTDLSPFARTGFKGADTASWLAARGLDVEPAHNHALRQADGSLLVRLSPGEFLLLGVPGAKPGLVERLDAAWTREANAGLCFPVPRQDSHAWFVLRGEKAPALFAKLCAVDLRPRAFADGAVAQTSVARLNAIIVRDGAAFHLLADSASAEYLWACLIDAMAEFQGSIAGAATVAGFGGA</sequence>